<dbReference type="Gene3D" id="1.20.58.160">
    <property type="match status" value="1"/>
</dbReference>
<evidence type="ECO:0000256" key="1">
    <source>
        <dbReference type="ARBA" id="ARBA00009986"/>
    </source>
</evidence>
<dbReference type="PROSITE" id="PS00687">
    <property type="entry name" value="ALDEHYDE_DEHYDR_GLU"/>
    <property type="match status" value="1"/>
</dbReference>
<dbReference type="PROSITE" id="PS50179">
    <property type="entry name" value="VHS"/>
    <property type="match status" value="1"/>
</dbReference>
<dbReference type="EC" id="1.2.1.3" evidence="4"/>
<feature type="domain" description="VHS" evidence="10">
    <location>
        <begin position="88"/>
        <end position="217"/>
    </location>
</feature>
<dbReference type="SUPFAM" id="SSF56112">
    <property type="entry name" value="Protein kinase-like (PK-like)"/>
    <property type="match status" value="1"/>
</dbReference>
<comment type="subunit">
    <text evidence="2">Component of the ESCRT-0 complex composed of HSE1 and VPS27.</text>
</comment>
<comment type="catalytic activity">
    <reaction evidence="5">
        <text>an aldehyde + NAD(+) + H2O = a carboxylate + NADH + 2 H(+)</text>
        <dbReference type="Rhea" id="RHEA:16185"/>
        <dbReference type="ChEBI" id="CHEBI:15377"/>
        <dbReference type="ChEBI" id="CHEBI:15378"/>
        <dbReference type="ChEBI" id="CHEBI:17478"/>
        <dbReference type="ChEBI" id="CHEBI:29067"/>
        <dbReference type="ChEBI" id="CHEBI:57540"/>
        <dbReference type="ChEBI" id="CHEBI:57945"/>
        <dbReference type="EC" id="1.2.1.3"/>
    </reaction>
</comment>
<feature type="region of interest" description="Disordered" evidence="8">
    <location>
        <begin position="211"/>
        <end position="288"/>
    </location>
</feature>
<feature type="domain" description="Protein kinase" evidence="9">
    <location>
        <begin position="928"/>
        <end position="1045"/>
    </location>
</feature>
<evidence type="ECO:0000256" key="3">
    <source>
        <dbReference type="ARBA" id="ARBA00023002"/>
    </source>
</evidence>
<feature type="region of interest" description="Disordered" evidence="8">
    <location>
        <begin position="1"/>
        <end position="65"/>
    </location>
</feature>
<dbReference type="Gene3D" id="1.25.40.90">
    <property type="match status" value="1"/>
</dbReference>
<dbReference type="GO" id="GO:0043130">
    <property type="term" value="F:ubiquitin binding"/>
    <property type="evidence" value="ECO:0007669"/>
    <property type="project" value="InterPro"/>
</dbReference>
<evidence type="ECO:0000256" key="5">
    <source>
        <dbReference type="ARBA" id="ARBA00049194"/>
    </source>
</evidence>
<evidence type="ECO:0000256" key="7">
    <source>
        <dbReference type="RuleBase" id="RU003345"/>
    </source>
</evidence>
<evidence type="ECO:0000313" key="11">
    <source>
        <dbReference type="EMBL" id="KAE9974665.1"/>
    </source>
</evidence>
<feature type="compositionally biased region" description="Basic and acidic residues" evidence="8">
    <location>
        <begin position="263"/>
        <end position="278"/>
    </location>
</feature>
<dbReference type="EMBL" id="WNWQ01000199">
    <property type="protein sequence ID" value="KAE9974665.1"/>
    <property type="molecule type" value="Genomic_DNA"/>
</dbReference>
<dbReference type="Gene3D" id="1.10.510.10">
    <property type="entry name" value="Transferase(Phosphotransferase) domain 1"/>
    <property type="match status" value="1"/>
</dbReference>
<dbReference type="PANTHER" id="PTHR11699">
    <property type="entry name" value="ALDEHYDE DEHYDROGENASE-RELATED"/>
    <property type="match status" value="1"/>
</dbReference>
<dbReference type="CDD" id="cd16980">
    <property type="entry name" value="VHS_Lsb5"/>
    <property type="match status" value="1"/>
</dbReference>
<dbReference type="SUPFAM" id="SSF48464">
    <property type="entry name" value="ENTH/VHS domain"/>
    <property type="match status" value="1"/>
</dbReference>
<dbReference type="SUPFAM" id="SSF53720">
    <property type="entry name" value="ALDH-like"/>
    <property type="match status" value="1"/>
</dbReference>
<dbReference type="GO" id="GO:0006897">
    <property type="term" value="P:endocytosis"/>
    <property type="evidence" value="ECO:0007669"/>
    <property type="project" value="InterPro"/>
</dbReference>
<dbReference type="Proteomes" id="UP000433883">
    <property type="component" value="Unassembled WGS sequence"/>
</dbReference>
<dbReference type="InterPro" id="IPR000719">
    <property type="entry name" value="Prot_kinase_dom"/>
</dbReference>
<protein>
    <recommendedName>
        <fullName evidence="4">aldehyde dehydrogenase (NAD(+))</fullName>
        <ecNumber evidence="4">1.2.1.3</ecNumber>
    </recommendedName>
</protein>
<evidence type="ECO:0000256" key="6">
    <source>
        <dbReference type="PROSITE-ProRule" id="PRU10007"/>
    </source>
</evidence>
<dbReference type="Gene3D" id="3.40.605.10">
    <property type="entry name" value="Aldehyde Dehydrogenase, Chain A, domain 1"/>
    <property type="match status" value="1"/>
</dbReference>
<dbReference type="SMART" id="SM00288">
    <property type="entry name" value="VHS"/>
    <property type="match status" value="1"/>
</dbReference>
<proteinExistence type="inferred from homology"/>
<feature type="compositionally biased region" description="Pro residues" evidence="8">
    <location>
        <begin position="422"/>
        <end position="439"/>
    </location>
</feature>
<dbReference type="FunFam" id="3.40.309.10:FF:000012">
    <property type="entry name" value="Betaine aldehyde dehydrogenase"/>
    <property type="match status" value="1"/>
</dbReference>
<dbReference type="SUPFAM" id="SSF89009">
    <property type="entry name" value="GAT-like domain"/>
    <property type="match status" value="1"/>
</dbReference>
<dbReference type="Gene3D" id="3.40.309.10">
    <property type="entry name" value="Aldehyde Dehydrogenase, Chain A, domain 2"/>
    <property type="match status" value="1"/>
</dbReference>
<dbReference type="CDD" id="cd14232">
    <property type="entry name" value="GAT_LSB5"/>
    <property type="match status" value="1"/>
</dbReference>
<feature type="region of interest" description="Disordered" evidence="8">
    <location>
        <begin position="414"/>
        <end position="473"/>
    </location>
</feature>
<dbReference type="InterPro" id="IPR029510">
    <property type="entry name" value="Ald_DH_CS_GLU"/>
</dbReference>
<dbReference type="InterPro" id="IPR016162">
    <property type="entry name" value="Ald_DH_N"/>
</dbReference>
<dbReference type="InterPro" id="IPR016161">
    <property type="entry name" value="Ald_DH/histidinol_DH"/>
</dbReference>
<evidence type="ECO:0000259" key="9">
    <source>
        <dbReference type="PROSITE" id="PS50011"/>
    </source>
</evidence>
<dbReference type="InterPro" id="IPR015590">
    <property type="entry name" value="Aldehyde_DH_dom"/>
</dbReference>
<evidence type="ECO:0000256" key="4">
    <source>
        <dbReference type="ARBA" id="ARBA00024226"/>
    </source>
</evidence>
<comment type="caution">
    <text evidence="11">The sequence shown here is derived from an EMBL/GenBank/DDBJ whole genome shotgun (WGS) entry which is preliminary data.</text>
</comment>
<dbReference type="InterPro" id="IPR011009">
    <property type="entry name" value="Kinase-like_dom_sf"/>
</dbReference>
<dbReference type="InterPro" id="IPR016163">
    <property type="entry name" value="Ald_DH_C"/>
</dbReference>
<dbReference type="InterPro" id="IPR008942">
    <property type="entry name" value="ENTH_VHS"/>
</dbReference>
<evidence type="ECO:0000313" key="12">
    <source>
        <dbReference type="Proteomes" id="UP000433883"/>
    </source>
</evidence>
<dbReference type="PROSITE" id="PS50011">
    <property type="entry name" value="PROTEIN_KINASE_DOM"/>
    <property type="match status" value="1"/>
</dbReference>
<dbReference type="InterPro" id="IPR002014">
    <property type="entry name" value="VHS_dom"/>
</dbReference>
<gene>
    <name evidence="11" type="ORF">BLS_002957</name>
</gene>
<dbReference type="Pfam" id="PF00790">
    <property type="entry name" value="VHS"/>
    <property type="match status" value="1"/>
</dbReference>
<dbReference type="GO" id="GO:0007034">
    <property type="term" value="P:vacuolar transport"/>
    <property type="evidence" value="ECO:0007669"/>
    <property type="project" value="UniProtKB-ARBA"/>
</dbReference>
<accession>A0A8H3YUT1</accession>
<dbReference type="InterPro" id="IPR038425">
    <property type="entry name" value="GAT_sf"/>
</dbReference>
<comment type="similarity">
    <text evidence="1 7">Belongs to the aldehyde dehydrogenase family.</text>
</comment>
<feature type="compositionally biased region" description="Acidic residues" evidence="8">
    <location>
        <begin position="452"/>
        <end position="467"/>
    </location>
</feature>
<dbReference type="InterPro" id="IPR044103">
    <property type="entry name" value="GAT_LSB5"/>
</dbReference>
<evidence type="ECO:0000256" key="8">
    <source>
        <dbReference type="SAM" id="MobiDB-lite"/>
    </source>
</evidence>
<feature type="active site" evidence="6">
    <location>
        <position position="736"/>
    </location>
</feature>
<sequence length="1045" mass="114394">MASSVEQWRKSVPKFPRPSPDSPSHSARRLPSTPIRFSDSAYGAPQPYDRSVEKHSRKKPRPISQASYVEVDLKKKPYSAVTVHVDRLTSEEYGVDDYSGIPDLVEVVRIQDTGPTEAARAIRKKLKYGNMHRQLRSLTILDGLIQNAGSRFQRTFADEPLLERLRLMPRDEMVDADVRAKCNTLYKQWAVAYKNTPGLYNIATLYKQLPRTRKPQPSQSRVVRETEEEAAQEHSSPPSSPAAPPRAPHHAPSASWTPQRPVQPEKTERGSFFRSSKDKKGKRKPFNLEKEKGQILETIASATVASTNLINALKLINRENQRVSDNPECKSRFDACKVLRRQILRYIQLVESEKYIGSLLSANDELVKALMAYEVMDKSIDDDSDSDDPEYEAAMAARRISGHGDAHEAFQSMSLNESVTSPPKPPRPAMHVGAPPPVPTTSFSGKQRVPDSESEEDDEPEEDDDDPFSDKNAFKAPYVEKNGMTWLDGYGKGFLFVAGLSFVNSSDGKTFDVFSPYDRKKVATVHEATEEDTNKAVAAAKAAFPAWAALSPPQRGAYLKKLSALTLAASSDLAALDCSVMGRPISTYGDAAYAAAEFAHYAEAAWPKGETSLNTPGFINMTFRQPIGVVGAIIPWNVPIILLSTKLGPALAAGCTVVLKSSEKAPLSSIKIAQLIKEAGFPPGVVNIISGFGQPSGSTLSAHMDVRLINFTGSGPTGKIVSVAGAKSNLKKVILELGGKSPTIIFDDADLEKAAVETAFSIKFVSGQACVANSRIYVQDTCADRFKQLFTKAFIVIQPGNPMDPTTTHGPQADEIQFNRVQEYLKLVKEEGTGKIETGGGALQVEGGNGFFIEPTIITGQAEDARPMKEEIFGPVVNINVFCTEGEAVAKAVDSEYGLYSAVYSRDIHRALRVAKAMEAGTVGVNCLNKDDLVGWGSFGFVCLDSSPSTVVKLPHDEESDEAIRREILIYKRFEESGSHPGLLRYLGPYGSGLRLEFACNYGLGERIQELGDDAALEQRVRWCQQITDAIAFVHDKGVIHGDLQ</sequence>
<reference evidence="11 12" key="1">
    <citation type="submission" date="2019-11" db="EMBL/GenBank/DDBJ databases">
        <title>Venturia inaequalis Genome Resource.</title>
        <authorList>
            <person name="Lichtner F.J."/>
        </authorList>
    </citation>
    <scope>NUCLEOTIDE SEQUENCE [LARGE SCALE GENOMIC DNA]</scope>
    <source>
        <strain evidence="11">Bline_iso_100314</strain>
    </source>
</reference>
<dbReference type="GO" id="GO:0004029">
    <property type="term" value="F:aldehyde dehydrogenase (NAD+) activity"/>
    <property type="evidence" value="ECO:0007669"/>
    <property type="project" value="UniProtKB-EC"/>
</dbReference>
<dbReference type="GO" id="GO:0007015">
    <property type="term" value="P:actin filament organization"/>
    <property type="evidence" value="ECO:0007669"/>
    <property type="project" value="InterPro"/>
</dbReference>
<evidence type="ECO:0000256" key="2">
    <source>
        <dbReference type="ARBA" id="ARBA00011446"/>
    </source>
</evidence>
<dbReference type="GO" id="GO:0004672">
    <property type="term" value="F:protein kinase activity"/>
    <property type="evidence" value="ECO:0007669"/>
    <property type="project" value="InterPro"/>
</dbReference>
<evidence type="ECO:0000259" key="10">
    <source>
        <dbReference type="PROSITE" id="PS50179"/>
    </source>
</evidence>
<dbReference type="Pfam" id="PF00171">
    <property type="entry name" value="Aldedh"/>
    <property type="match status" value="1"/>
</dbReference>
<dbReference type="GO" id="GO:0005524">
    <property type="term" value="F:ATP binding"/>
    <property type="evidence" value="ECO:0007669"/>
    <property type="project" value="InterPro"/>
</dbReference>
<name>A0A8H3YUT1_VENIN</name>
<dbReference type="AlphaFoldDB" id="A0A8H3YUT1"/>
<dbReference type="FunFam" id="3.40.605.10:FF:000001">
    <property type="entry name" value="Aldehyde dehydrogenase 1"/>
    <property type="match status" value="1"/>
</dbReference>
<organism evidence="11 12">
    <name type="scientific">Venturia inaequalis</name>
    <name type="common">Apple scab fungus</name>
    <dbReference type="NCBI Taxonomy" id="5025"/>
    <lineage>
        <taxon>Eukaryota</taxon>
        <taxon>Fungi</taxon>
        <taxon>Dikarya</taxon>
        <taxon>Ascomycota</taxon>
        <taxon>Pezizomycotina</taxon>
        <taxon>Dothideomycetes</taxon>
        <taxon>Pleosporomycetidae</taxon>
        <taxon>Venturiales</taxon>
        <taxon>Venturiaceae</taxon>
        <taxon>Venturia</taxon>
    </lineage>
</organism>
<keyword evidence="3 7" id="KW-0560">Oxidoreductase</keyword>
<dbReference type="GO" id="GO:0035091">
    <property type="term" value="F:phosphatidylinositol binding"/>
    <property type="evidence" value="ECO:0007669"/>
    <property type="project" value="InterPro"/>
</dbReference>